<sequence>MPHDVFLSYASADRAAADAVCAALETRGIVCWMAPRDVPAGADWGEAILTAIGRAHAMVLILSRNTASSVHVRNEVVTAVSQSLALVPVRIEDCQPGGALRLHLAGSHWLNVYPPPVEQHAEALAVGVRLALAADATIEIPRGQAAALVAAARASSAQRPPPGPVAQDRPSQRPAAPPPAAPAGKAAKKAADPAPHTPQPGAGRGATVALGLIIVALVIALGAAAWMYEPRIRALLGTTTPTAPAGALASAPATAPTAEVAAAPPSSAPRSFAAAPPAAAPAPRPALAARLMNTADSTITNLFVARAEDGIGREDWLGSAQVTPGNAVLVRAPEGQGCLFNIRVVYIGGRTEDRPGVDLCAAGELRFEGGKALARSSRP</sequence>
<keyword evidence="2" id="KW-0812">Transmembrane</keyword>
<dbReference type="Pfam" id="PF13676">
    <property type="entry name" value="TIR_2"/>
    <property type="match status" value="1"/>
</dbReference>
<keyword evidence="2" id="KW-1133">Transmembrane helix</keyword>
<accession>A0ABX1EMP1</accession>
<dbReference type="InterPro" id="IPR035897">
    <property type="entry name" value="Toll_tir_struct_dom_sf"/>
</dbReference>
<feature type="domain" description="TIR" evidence="3">
    <location>
        <begin position="1"/>
        <end position="130"/>
    </location>
</feature>
<name>A0ABX1EMP1_9PROT</name>
<keyword evidence="2" id="KW-0472">Membrane</keyword>
<dbReference type="InterPro" id="IPR000157">
    <property type="entry name" value="TIR_dom"/>
</dbReference>
<keyword evidence="5" id="KW-1185">Reference proteome</keyword>
<feature type="region of interest" description="Disordered" evidence="1">
    <location>
        <begin position="153"/>
        <end position="202"/>
    </location>
</feature>
<evidence type="ECO:0000256" key="1">
    <source>
        <dbReference type="SAM" id="MobiDB-lite"/>
    </source>
</evidence>
<proteinExistence type="predicted"/>
<evidence type="ECO:0000313" key="5">
    <source>
        <dbReference type="Proteomes" id="UP000746741"/>
    </source>
</evidence>
<comment type="caution">
    <text evidence="4">The sequence shown here is derived from an EMBL/GenBank/DDBJ whole genome shotgun (WGS) entry which is preliminary data.</text>
</comment>
<evidence type="ECO:0000256" key="2">
    <source>
        <dbReference type="SAM" id="Phobius"/>
    </source>
</evidence>
<dbReference type="PROSITE" id="PS50104">
    <property type="entry name" value="TIR"/>
    <property type="match status" value="1"/>
</dbReference>
<dbReference type="Proteomes" id="UP000746741">
    <property type="component" value="Unassembled WGS sequence"/>
</dbReference>
<protein>
    <submittedName>
        <fullName evidence="4">Toll/interleukin-1 receptor domain-containing protein</fullName>
    </submittedName>
</protein>
<reference evidence="4 5" key="1">
    <citation type="submission" date="2020-02" db="EMBL/GenBank/DDBJ databases">
        <authorList>
            <person name="Sun Q."/>
            <person name="Inoue M."/>
        </authorList>
    </citation>
    <scope>NUCLEOTIDE SEQUENCE [LARGE SCALE GENOMIC DNA]</scope>
    <source>
        <strain evidence="4 5">KCTC 22478</strain>
    </source>
</reference>
<evidence type="ECO:0000259" key="3">
    <source>
        <dbReference type="PROSITE" id="PS50104"/>
    </source>
</evidence>
<dbReference type="Gene3D" id="3.40.50.10140">
    <property type="entry name" value="Toll/interleukin-1 receptor homology (TIR) domain"/>
    <property type="match status" value="1"/>
</dbReference>
<keyword evidence="4" id="KW-0675">Receptor</keyword>
<dbReference type="EMBL" id="JAAVUP010000007">
    <property type="protein sequence ID" value="NKE19069.1"/>
    <property type="molecule type" value="Genomic_DNA"/>
</dbReference>
<gene>
    <name evidence="4" type="ORF">GWK15_19085</name>
</gene>
<evidence type="ECO:0000313" key="4">
    <source>
        <dbReference type="EMBL" id="NKE19069.1"/>
    </source>
</evidence>
<organism evidence="4 5">
    <name type="scientific">Neoroseomonas oryzicola</name>
    <dbReference type="NCBI Taxonomy" id="535904"/>
    <lineage>
        <taxon>Bacteria</taxon>
        <taxon>Pseudomonadati</taxon>
        <taxon>Pseudomonadota</taxon>
        <taxon>Alphaproteobacteria</taxon>
        <taxon>Acetobacterales</taxon>
        <taxon>Acetobacteraceae</taxon>
        <taxon>Neoroseomonas</taxon>
    </lineage>
</organism>
<feature type="transmembrane region" description="Helical" evidence="2">
    <location>
        <begin position="208"/>
        <end position="228"/>
    </location>
</feature>
<dbReference type="SUPFAM" id="SSF52200">
    <property type="entry name" value="Toll/Interleukin receptor TIR domain"/>
    <property type="match status" value="1"/>
</dbReference>
<dbReference type="RefSeq" id="WP_168042975.1">
    <property type="nucleotide sequence ID" value="NZ_JAAVUP010000007.1"/>
</dbReference>